<organism evidence="3 4">
    <name type="scientific">Denitratimonas tolerans</name>
    <dbReference type="NCBI Taxonomy" id="1338420"/>
    <lineage>
        <taxon>Bacteria</taxon>
        <taxon>Pseudomonadati</taxon>
        <taxon>Pseudomonadota</taxon>
        <taxon>Gammaproteobacteria</taxon>
        <taxon>Lysobacterales</taxon>
        <taxon>Lysobacteraceae</taxon>
        <taxon>Denitratimonas</taxon>
    </lineage>
</organism>
<comment type="caution">
    <text evidence="3">The sequence shown here is derived from an EMBL/GenBank/DDBJ whole genome shotgun (WGS) entry which is preliminary data.</text>
</comment>
<evidence type="ECO:0000313" key="4">
    <source>
        <dbReference type="Proteomes" id="UP001364472"/>
    </source>
</evidence>
<feature type="compositionally biased region" description="Polar residues" evidence="1">
    <location>
        <begin position="165"/>
        <end position="191"/>
    </location>
</feature>
<evidence type="ECO:0000256" key="1">
    <source>
        <dbReference type="SAM" id="MobiDB-lite"/>
    </source>
</evidence>
<keyword evidence="4" id="KW-1185">Reference proteome</keyword>
<keyword evidence="2" id="KW-0472">Membrane</keyword>
<evidence type="ECO:0000313" key="3">
    <source>
        <dbReference type="EMBL" id="MEJ1250641.1"/>
    </source>
</evidence>
<evidence type="ECO:0000256" key="2">
    <source>
        <dbReference type="SAM" id="Phobius"/>
    </source>
</evidence>
<keyword evidence="2" id="KW-0812">Transmembrane</keyword>
<feature type="transmembrane region" description="Helical" evidence="2">
    <location>
        <begin position="129"/>
        <end position="156"/>
    </location>
</feature>
<feature type="region of interest" description="Disordered" evidence="1">
    <location>
        <begin position="165"/>
        <end position="237"/>
    </location>
</feature>
<proteinExistence type="predicted"/>
<protein>
    <submittedName>
        <fullName evidence="3">Uncharacterized protein</fullName>
    </submittedName>
</protein>
<feature type="transmembrane region" description="Helical" evidence="2">
    <location>
        <begin position="61"/>
        <end position="81"/>
    </location>
</feature>
<reference evidence="3 4" key="1">
    <citation type="journal article" date="2016" name="Antonie Van Leeuwenhoek">
        <title>Denitratimonas tolerans gen. nov., sp. nov., a denitrifying bacterium isolated from a bioreactor for tannery wastewater treatment.</title>
        <authorList>
            <person name="Han S.I."/>
            <person name="Kim J.O."/>
            <person name="Lee Y.R."/>
            <person name="Ekpeghere K.I."/>
            <person name="Koh S.C."/>
            <person name="Whang K.S."/>
        </authorList>
    </citation>
    <scope>NUCLEOTIDE SEQUENCE [LARGE SCALE GENOMIC DNA]</scope>
    <source>
        <strain evidence="3 4">KACC 17565</strain>
    </source>
</reference>
<feature type="non-terminal residue" evidence="3">
    <location>
        <position position="1"/>
    </location>
</feature>
<dbReference type="RefSeq" id="WP_337336342.1">
    <property type="nucleotide sequence ID" value="NZ_JBBDHC010000032.1"/>
</dbReference>
<feature type="transmembrane region" description="Helical" evidence="2">
    <location>
        <begin position="87"/>
        <end position="108"/>
    </location>
</feature>
<name>A0AAW9R8W9_9GAMM</name>
<accession>A0AAW9R8W9</accession>
<gene>
    <name evidence="3" type="ORF">WB794_13335</name>
</gene>
<dbReference type="Proteomes" id="UP001364472">
    <property type="component" value="Unassembled WGS sequence"/>
</dbReference>
<dbReference type="AlphaFoldDB" id="A0AAW9R8W9"/>
<dbReference type="EMBL" id="JBBDHC010000032">
    <property type="protein sequence ID" value="MEJ1250641.1"/>
    <property type="molecule type" value="Genomic_DNA"/>
</dbReference>
<keyword evidence="2" id="KW-1133">Transmembrane helix</keyword>
<sequence length="237" mass="24975">LIEAVWDAGGVHSIIQADAASRRGLIQALEHQMSERDKEIQWYSATVNAWYGTRLEHDRSLLTLSAGAIGLLITLLSTVGVSSVESALLYGAAIFSFLISLASVLWVFRRNGTHLTEILRSNAAGDAVLRTLDAVAIGSFFFGVVLASIIGISAAVHSLQPSEVSMSGEQKTQGQSQDLNESFNGATSMRPTQGDLKKSFDGAMALRPAPATSPAQETSAPAPAPDAPAQPNIGDSK</sequence>